<dbReference type="RefSeq" id="WP_091377925.1">
    <property type="nucleotide sequence ID" value="NZ_FNDV01000004.1"/>
</dbReference>
<dbReference type="SUPFAM" id="SSF49785">
    <property type="entry name" value="Galactose-binding domain-like"/>
    <property type="match status" value="1"/>
</dbReference>
<proteinExistence type="inferred from homology"/>
<dbReference type="Pfam" id="PF13385">
    <property type="entry name" value="Laminin_G_3"/>
    <property type="match status" value="1"/>
</dbReference>
<evidence type="ECO:0000256" key="4">
    <source>
        <dbReference type="ARBA" id="ARBA00022801"/>
    </source>
</evidence>
<protein>
    <recommendedName>
        <fullName evidence="3">beta-N-acetylhexosaminidase</fullName>
        <ecNumber evidence="3">3.2.1.52</ecNumber>
    </recommendedName>
</protein>
<dbReference type="Pfam" id="PF02838">
    <property type="entry name" value="Glyco_hydro_20b"/>
    <property type="match status" value="1"/>
</dbReference>
<dbReference type="InterPro" id="IPR029018">
    <property type="entry name" value="Hex-like_dom2"/>
</dbReference>
<comment type="catalytic activity">
    <reaction evidence="1">
        <text>Hydrolysis of terminal non-reducing N-acetyl-D-hexosamine residues in N-acetyl-beta-D-hexosaminides.</text>
        <dbReference type="EC" id="3.2.1.52"/>
    </reaction>
</comment>
<dbReference type="InterPro" id="IPR017853">
    <property type="entry name" value="GH"/>
</dbReference>
<dbReference type="Proteomes" id="UP000199651">
    <property type="component" value="Unassembled WGS sequence"/>
</dbReference>
<dbReference type="GO" id="GO:0016020">
    <property type="term" value="C:membrane"/>
    <property type="evidence" value="ECO:0007669"/>
    <property type="project" value="TreeGrafter"/>
</dbReference>
<evidence type="ECO:0000259" key="9">
    <source>
        <dbReference type="PROSITE" id="PS50022"/>
    </source>
</evidence>
<name>A0A1H0R389_9PSEU</name>
<dbReference type="STRING" id="504798.SAMN05421871_104279"/>
<dbReference type="InterPro" id="IPR015882">
    <property type="entry name" value="HEX_bac_N"/>
</dbReference>
<dbReference type="InterPro" id="IPR008979">
    <property type="entry name" value="Galactose-bd-like_sf"/>
</dbReference>
<dbReference type="OrthoDB" id="9803461at2"/>
<evidence type="ECO:0000256" key="1">
    <source>
        <dbReference type="ARBA" id="ARBA00001231"/>
    </source>
</evidence>
<sequence>MSSRLSPPASRARAMITKLTVVTTAAAGIVVLGQSPAQASAADTIVPRVASWTPATGTFTLTSTSRIVVDAATASSYTSGPDSPTTSRRTLSQVATKLRTDIQAVTGRALTVVTGGAAATGDITLALSNSDATLGVEGYRIAVGDQVAVTAPTSTGAFQAGRSILQLLKTDAGNDNLTRGTVRDLPSLTYRAVSVDLGRRHWEVSAIQDVIRQLAWHKLNILQLHFNESEAFRLYSPNYAGIAPTDAKARYSQADIAAIEAVAAEHHVTVVPEIDMPAHSTAIALGGGANRSMAPKCGSGNEWVLDYVDPAVRSWANNLLGEFVSWFSGPYFHIGNDEVPHTLASCPYVQNAIDTDPAITNFEDLQERFISEQNAVVKAAGKRTMMWANAANILPEKEIILVNFGSDANAATLRNMGYDVVNTAYNTGSYTRFFLIPAAFGDTRHVAKGTIYGWTPATPGGRNLGQQVAIWSDQIYFGDTKYFTDELDSRRAELAERTWNSTATSATYSQFVAKVAAAGAAPGVSTATPARTANGQPDHHYDFNENLPVTSATHFPGGYTYPTARDSVGGKHASAYTAEAPTFPTAGYRGSGARFTAGANDKLNIAGSDLAPPWTVATWVRREVNGTDTQLLRGWNTAIKLEQNGTTNRVGVTTYGVGDYSFAYTVPLNQWTHLAIVATPTGTSLYANGSLVQTIPQTVALPRGAIGGNRAFGGTLDELRIYDEALSATQIAALHSAYQSDAALGSPATASTVETSAFPASAAVDGISSTRWSSTRMDPQWIRVDLGSVKAINRVKLTWEAAYGRDYQVQVSTDGTNFTTIRSQVGGDGGVDDLTGLSGSGRYLRIHGTARGTTYGYSLWSLEVGAA</sequence>
<dbReference type="PRINTS" id="PR00738">
    <property type="entry name" value="GLHYDRLASE20"/>
</dbReference>
<keyword evidence="11" id="KW-1185">Reference proteome</keyword>
<dbReference type="Gene3D" id="2.60.120.200">
    <property type="match status" value="1"/>
</dbReference>
<organism evidence="10 11">
    <name type="scientific">Actinokineospora alba</name>
    <dbReference type="NCBI Taxonomy" id="504798"/>
    <lineage>
        <taxon>Bacteria</taxon>
        <taxon>Bacillati</taxon>
        <taxon>Actinomycetota</taxon>
        <taxon>Actinomycetes</taxon>
        <taxon>Pseudonocardiales</taxon>
        <taxon>Pseudonocardiaceae</taxon>
        <taxon>Actinokineospora</taxon>
    </lineage>
</organism>
<feature type="signal peptide" evidence="8">
    <location>
        <begin position="1"/>
        <end position="41"/>
    </location>
</feature>
<evidence type="ECO:0000256" key="3">
    <source>
        <dbReference type="ARBA" id="ARBA00012663"/>
    </source>
</evidence>
<gene>
    <name evidence="10" type="ORF">SAMN05192558_107280</name>
</gene>
<dbReference type="PANTHER" id="PTHR22600">
    <property type="entry name" value="BETA-HEXOSAMINIDASE"/>
    <property type="match status" value="1"/>
</dbReference>
<keyword evidence="5" id="KW-0326">Glycosidase</keyword>
<reference evidence="11" key="1">
    <citation type="submission" date="2016-10" db="EMBL/GenBank/DDBJ databases">
        <authorList>
            <person name="Varghese N."/>
            <person name="Submissions S."/>
        </authorList>
    </citation>
    <scope>NUCLEOTIDE SEQUENCE [LARGE SCALE GENOMIC DNA]</scope>
    <source>
        <strain evidence="11">IBRC-M 10655</strain>
    </source>
</reference>
<dbReference type="Gene3D" id="2.60.120.260">
    <property type="entry name" value="Galactose-binding domain-like"/>
    <property type="match status" value="1"/>
</dbReference>
<evidence type="ECO:0000256" key="6">
    <source>
        <dbReference type="PIRSR" id="PIRSR625705-1"/>
    </source>
</evidence>
<dbReference type="EC" id="3.2.1.52" evidence="3"/>
<dbReference type="InterPro" id="IPR013320">
    <property type="entry name" value="ConA-like_dom_sf"/>
</dbReference>
<dbReference type="SUPFAM" id="SSF49899">
    <property type="entry name" value="Concanavalin A-like lectins/glucanases"/>
    <property type="match status" value="1"/>
</dbReference>
<dbReference type="GO" id="GO:0005975">
    <property type="term" value="P:carbohydrate metabolic process"/>
    <property type="evidence" value="ECO:0007669"/>
    <property type="project" value="InterPro"/>
</dbReference>
<dbReference type="PROSITE" id="PS50022">
    <property type="entry name" value="FA58C_3"/>
    <property type="match status" value="1"/>
</dbReference>
<dbReference type="EMBL" id="FNJB01000007">
    <property type="protein sequence ID" value="SDP23994.1"/>
    <property type="molecule type" value="Genomic_DNA"/>
</dbReference>
<dbReference type="InterPro" id="IPR015883">
    <property type="entry name" value="Glyco_hydro_20_cat"/>
</dbReference>
<accession>A0A1H0R389</accession>
<dbReference type="GO" id="GO:0030203">
    <property type="term" value="P:glycosaminoglycan metabolic process"/>
    <property type="evidence" value="ECO:0007669"/>
    <property type="project" value="TreeGrafter"/>
</dbReference>
<comment type="similarity">
    <text evidence="2">Belongs to the glycosyl hydrolase 20 family.</text>
</comment>
<dbReference type="SUPFAM" id="SSF51445">
    <property type="entry name" value="(Trans)glycosidases"/>
    <property type="match status" value="1"/>
</dbReference>
<feature type="chain" id="PRO_5039031856" description="beta-N-acetylhexosaminidase" evidence="8">
    <location>
        <begin position="42"/>
        <end position="867"/>
    </location>
</feature>
<dbReference type="SUPFAM" id="SSF55545">
    <property type="entry name" value="beta-N-acetylhexosaminidase-like domain"/>
    <property type="match status" value="1"/>
</dbReference>
<evidence type="ECO:0000256" key="2">
    <source>
        <dbReference type="ARBA" id="ARBA00006285"/>
    </source>
</evidence>
<evidence type="ECO:0000313" key="10">
    <source>
        <dbReference type="EMBL" id="SDP23994.1"/>
    </source>
</evidence>
<evidence type="ECO:0000313" key="11">
    <source>
        <dbReference type="Proteomes" id="UP000199651"/>
    </source>
</evidence>
<keyword evidence="8" id="KW-0732">Signal</keyword>
<evidence type="ECO:0000256" key="5">
    <source>
        <dbReference type="ARBA" id="ARBA00023295"/>
    </source>
</evidence>
<dbReference type="InterPro" id="IPR025705">
    <property type="entry name" value="Beta_hexosaminidase_sua/sub"/>
</dbReference>
<feature type="domain" description="F5/8 type C" evidence="9">
    <location>
        <begin position="726"/>
        <end position="867"/>
    </location>
</feature>
<dbReference type="Gene3D" id="3.30.379.10">
    <property type="entry name" value="Chitobiase/beta-hexosaminidase domain 2-like"/>
    <property type="match status" value="1"/>
</dbReference>
<evidence type="ECO:0000256" key="8">
    <source>
        <dbReference type="SAM" id="SignalP"/>
    </source>
</evidence>
<feature type="region of interest" description="Disordered" evidence="7">
    <location>
        <begin position="523"/>
        <end position="547"/>
    </location>
</feature>
<dbReference type="Gene3D" id="3.20.20.80">
    <property type="entry name" value="Glycosidases"/>
    <property type="match status" value="1"/>
</dbReference>
<dbReference type="AlphaFoldDB" id="A0A1H0R389"/>
<dbReference type="Pfam" id="PF00754">
    <property type="entry name" value="F5_F8_type_C"/>
    <property type="match status" value="1"/>
</dbReference>
<evidence type="ECO:0000256" key="7">
    <source>
        <dbReference type="SAM" id="MobiDB-lite"/>
    </source>
</evidence>
<dbReference type="Pfam" id="PF00728">
    <property type="entry name" value="Glyco_hydro_20"/>
    <property type="match status" value="1"/>
</dbReference>
<feature type="active site" description="Proton donor" evidence="6">
    <location>
        <position position="338"/>
    </location>
</feature>
<dbReference type="InterPro" id="IPR000421">
    <property type="entry name" value="FA58C"/>
</dbReference>
<keyword evidence="4" id="KW-0378">Hydrolase</keyword>
<dbReference type="GO" id="GO:0004563">
    <property type="term" value="F:beta-N-acetylhexosaminidase activity"/>
    <property type="evidence" value="ECO:0007669"/>
    <property type="project" value="UniProtKB-EC"/>
</dbReference>
<dbReference type="PANTHER" id="PTHR22600:SF57">
    <property type="entry name" value="BETA-N-ACETYLHEXOSAMINIDASE"/>
    <property type="match status" value="1"/>
</dbReference>